<dbReference type="Proteomes" id="UP000199032">
    <property type="component" value="Unassembled WGS sequence"/>
</dbReference>
<evidence type="ECO:0000313" key="2">
    <source>
        <dbReference type="EMBL" id="CUS32581.1"/>
    </source>
</evidence>
<sequence length="50" mass="5810">MGEFLSELWAFMKERKKFWLLPIFMVLLLLGTLIVLTQGSAVAPFVYTLF</sequence>
<dbReference type="RefSeq" id="WP_176697820.1">
    <property type="nucleotide sequence ID" value="NZ_CZQA01000001.1"/>
</dbReference>
<evidence type="ECO:0000313" key="3">
    <source>
        <dbReference type="Proteomes" id="UP000199032"/>
    </source>
</evidence>
<keyword evidence="1" id="KW-0472">Membrane</keyword>
<dbReference type="AlphaFoldDB" id="A0A0S4L4Z6"/>
<gene>
    <name evidence="2" type="ORF">COMA1_10698</name>
</gene>
<name>A0A0S4L4Z6_9BACT</name>
<reference evidence="2 3" key="1">
    <citation type="submission" date="2015-10" db="EMBL/GenBank/DDBJ databases">
        <authorList>
            <person name="Gilbert D.G."/>
        </authorList>
    </citation>
    <scope>NUCLEOTIDE SEQUENCE [LARGE SCALE GENOMIC DNA]</scope>
    <source>
        <strain evidence="2">COMA1</strain>
    </source>
</reference>
<evidence type="ECO:0000256" key="1">
    <source>
        <dbReference type="SAM" id="Phobius"/>
    </source>
</evidence>
<feature type="transmembrane region" description="Helical" evidence="1">
    <location>
        <begin position="20"/>
        <end position="47"/>
    </location>
</feature>
<organism evidence="2 3">
    <name type="scientific">Candidatus Nitrospira nitrosa</name>
    <dbReference type="NCBI Taxonomy" id="1742972"/>
    <lineage>
        <taxon>Bacteria</taxon>
        <taxon>Pseudomonadati</taxon>
        <taxon>Nitrospirota</taxon>
        <taxon>Nitrospiria</taxon>
        <taxon>Nitrospirales</taxon>
        <taxon>Nitrospiraceae</taxon>
        <taxon>Nitrospira</taxon>
    </lineage>
</organism>
<dbReference type="Pfam" id="PF19451">
    <property type="entry name" value="DUF5989"/>
    <property type="match status" value="1"/>
</dbReference>
<dbReference type="InterPro" id="IPR046031">
    <property type="entry name" value="DUF5989"/>
</dbReference>
<keyword evidence="3" id="KW-1185">Reference proteome</keyword>
<proteinExistence type="predicted"/>
<dbReference type="EMBL" id="CZQA01000001">
    <property type="protein sequence ID" value="CUS32581.1"/>
    <property type="molecule type" value="Genomic_DNA"/>
</dbReference>
<dbReference type="STRING" id="1742972.COMA1_10698"/>
<protein>
    <recommendedName>
        <fullName evidence="4">SxtK</fullName>
    </recommendedName>
</protein>
<accession>A0A0S4L4Z6</accession>
<keyword evidence="1" id="KW-1133">Transmembrane helix</keyword>
<keyword evidence="1" id="KW-0812">Transmembrane</keyword>
<evidence type="ECO:0008006" key="4">
    <source>
        <dbReference type="Google" id="ProtNLM"/>
    </source>
</evidence>